<comment type="caution">
    <text evidence="11">The sequence shown here is derived from an EMBL/GenBank/DDBJ whole genome shotgun (WGS) entry which is preliminary data.</text>
</comment>
<dbReference type="SUPFAM" id="SSF53901">
    <property type="entry name" value="Thiolase-like"/>
    <property type="match status" value="2"/>
</dbReference>
<dbReference type="PANTHER" id="PTHR18919">
    <property type="entry name" value="ACETYL-COA C-ACYLTRANSFERASE"/>
    <property type="match status" value="1"/>
</dbReference>
<evidence type="ECO:0000313" key="12">
    <source>
        <dbReference type="Proteomes" id="UP000477543"/>
    </source>
</evidence>
<organism evidence="11 12">
    <name type="scientific">Glutamicibacter soli</name>
    <dbReference type="NCBI Taxonomy" id="453836"/>
    <lineage>
        <taxon>Bacteria</taxon>
        <taxon>Bacillati</taxon>
        <taxon>Actinomycetota</taxon>
        <taxon>Actinomycetes</taxon>
        <taxon>Micrococcales</taxon>
        <taxon>Micrococcaceae</taxon>
        <taxon>Glutamicibacter</taxon>
    </lineage>
</organism>
<evidence type="ECO:0000256" key="6">
    <source>
        <dbReference type="ARBA" id="ARBA00040529"/>
    </source>
</evidence>
<dbReference type="PIRSF" id="PIRSF000429">
    <property type="entry name" value="Ac-CoA_Ac_transf"/>
    <property type="match status" value="1"/>
</dbReference>
<dbReference type="InterPro" id="IPR016039">
    <property type="entry name" value="Thiolase-like"/>
</dbReference>
<evidence type="ECO:0000256" key="3">
    <source>
        <dbReference type="ARBA" id="ARBA00022679"/>
    </source>
</evidence>
<comment type="similarity">
    <text evidence="1 8">Belongs to the thiolase-like superfamily. Thiolase family.</text>
</comment>
<dbReference type="Pfam" id="PF02803">
    <property type="entry name" value="Thiolase_C"/>
    <property type="match status" value="1"/>
</dbReference>
<evidence type="ECO:0000256" key="1">
    <source>
        <dbReference type="ARBA" id="ARBA00010982"/>
    </source>
</evidence>
<dbReference type="PANTHER" id="PTHR18919:SF107">
    <property type="entry name" value="ACETYL-COA ACETYLTRANSFERASE, CYTOSOLIC"/>
    <property type="match status" value="1"/>
</dbReference>
<dbReference type="InterPro" id="IPR020615">
    <property type="entry name" value="Thiolase_acyl_enz_int_AS"/>
</dbReference>
<gene>
    <name evidence="11" type="ORF">GT020_17230</name>
</gene>
<dbReference type="AlphaFoldDB" id="A0A6L9G9A6"/>
<proteinExistence type="inferred from homology"/>
<evidence type="ECO:0000256" key="2">
    <source>
        <dbReference type="ARBA" id="ARBA00012705"/>
    </source>
</evidence>
<protein>
    <recommendedName>
        <fullName evidence="6">Probable acetyl-CoA acetyltransferase</fullName>
        <ecNumber evidence="2">2.3.1.9</ecNumber>
    </recommendedName>
    <alternativeName>
        <fullName evidence="5">Acetoacetyl-CoA thiolase</fullName>
    </alternativeName>
</protein>
<dbReference type="InterPro" id="IPR020610">
    <property type="entry name" value="Thiolase_AS"/>
</dbReference>
<feature type="active site" description="Proton acceptor" evidence="7">
    <location>
        <position position="380"/>
    </location>
</feature>
<dbReference type="InterPro" id="IPR020616">
    <property type="entry name" value="Thiolase_N"/>
</dbReference>
<evidence type="ECO:0000259" key="10">
    <source>
        <dbReference type="Pfam" id="PF02803"/>
    </source>
</evidence>
<dbReference type="EMBL" id="WYDN01000025">
    <property type="protein sequence ID" value="NAZ17787.1"/>
    <property type="molecule type" value="Genomic_DNA"/>
</dbReference>
<dbReference type="CDD" id="cd00751">
    <property type="entry name" value="thiolase"/>
    <property type="match status" value="1"/>
</dbReference>
<dbReference type="EC" id="2.3.1.9" evidence="2"/>
<dbReference type="InterPro" id="IPR002155">
    <property type="entry name" value="Thiolase"/>
</dbReference>
<evidence type="ECO:0000313" key="11">
    <source>
        <dbReference type="EMBL" id="NAZ17787.1"/>
    </source>
</evidence>
<dbReference type="Gene3D" id="3.40.47.10">
    <property type="match status" value="2"/>
</dbReference>
<evidence type="ECO:0000256" key="8">
    <source>
        <dbReference type="RuleBase" id="RU003557"/>
    </source>
</evidence>
<dbReference type="RefSeq" id="WP_161450113.1">
    <property type="nucleotide sequence ID" value="NZ_WYDN01000025.1"/>
</dbReference>
<keyword evidence="4 8" id="KW-0012">Acyltransferase</keyword>
<keyword evidence="3 8" id="KW-0808">Transferase</keyword>
<feature type="active site" description="Acyl-thioester intermediate" evidence="7">
    <location>
        <position position="94"/>
    </location>
</feature>
<evidence type="ECO:0000256" key="5">
    <source>
        <dbReference type="ARBA" id="ARBA00030755"/>
    </source>
</evidence>
<dbReference type="GO" id="GO:0003985">
    <property type="term" value="F:acetyl-CoA C-acetyltransferase activity"/>
    <property type="evidence" value="ECO:0007669"/>
    <property type="project" value="UniProtKB-EC"/>
</dbReference>
<dbReference type="PROSITE" id="PS00737">
    <property type="entry name" value="THIOLASE_2"/>
    <property type="match status" value="1"/>
</dbReference>
<accession>A0A6L9G9A6</accession>
<feature type="domain" description="Thiolase N-terminal" evidence="9">
    <location>
        <begin position="11"/>
        <end position="262"/>
    </location>
</feature>
<sequence>MSTVLQQHKITILAGARTAVGRFNGMYKDLEAAQLGAAAVGGALARSGLDPEAVDEVVMGCIGQVGAESYNARRVALGAGLPASTTAFNVNRLCGSGLQAVFSAAQSLAVGASRVAVAGGNESMTGMPYLDYSAGQARSLAPRTLRHGTLAMLTDPFSNRHMGTTADAVARKYDVGRAAQDEFALRSQQLAGSQIAREAFAQEIIEAPLAGGEGQDRDEHPRQGVNLESLAGLKPAFSPDGTATAGNSSGVNDGAAALVLAKGDYVRAHGLPALATVEHVAVTAMDPAYMGYAPTFALRKLFAETKLGVEDIDVFELNEAFAAQALAVIRDARLEPYKVNPYGGAIALGHPVGATGAILALRAAMDLQRRDLEHAVVTLCIGGGQGIAALLKRA</sequence>
<dbReference type="Proteomes" id="UP000477543">
    <property type="component" value="Unassembled WGS sequence"/>
</dbReference>
<evidence type="ECO:0000259" key="9">
    <source>
        <dbReference type="Pfam" id="PF00108"/>
    </source>
</evidence>
<reference evidence="11 12" key="1">
    <citation type="submission" date="2020-01" db="EMBL/GenBank/DDBJ databases">
        <title>Glutamicibacter soli M275.</title>
        <authorList>
            <person name="Meng X."/>
        </authorList>
    </citation>
    <scope>NUCLEOTIDE SEQUENCE [LARGE SCALE GENOMIC DNA]</scope>
    <source>
        <strain evidence="11 12">M275</strain>
    </source>
</reference>
<feature type="active site" description="Proton acceptor" evidence="7">
    <location>
        <position position="350"/>
    </location>
</feature>
<dbReference type="Pfam" id="PF00108">
    <property type="entry name" value="Thiolase_N"/>
    <property type="match status" value="1"/>
</dbReference>
<name>A0A6L9G9A6_9MICC</name>
<dbReference type="NCBIfam" id="TIGR01930">
    <property type="entry name" value="AcCoA-C-Actrans"/>
    <property type="match status" value="1"/>
</dbReference>
<dbReference type="PROSITE" id="PS00098">
    <property type="entry name" value="THIOLASE_1"/>
    <property type="match status" value="1"/>
</dbReference>
<feature type="domain" description="Thiolase C-terminal" evidence="10">
    <location>
        <begin position="272"/>
        <end position="392"/>
    </location>
</feature>
<evidence type="ECO:0000256" key="7">
    <source>
        <dbReference type="PIRSR" id="PIRSR000429-1"/>
    </source>
</evidence>
<evidence type="ECO:0000256" key="4">
    <source>
        <dbReference type="ARBA" id="ARBA00023315"/>
    </source>
</evidence>
<dbReference type="PROSITE" id="PS00099">
    <property type="entry name" value="THIOLASE_3"/>
    <property type="match status" value="1"/>
</dbReference>
<dbReference type="InterPro" id="IPR020617">
    <property type="entry name" value="Thiolase_C"/>
</dbReference>
<dbReference type="InterPro" id="IPR020613">
    <property type="entry name" value="Thiolase_CS"/>
</dbReference>